<dbReference type="InterPro" id="IPR008389">
    <property type="entry name" value="ATPase_V0-cplx_e1/e2_su"/>
</dbReference>
<evidence type="ECO:0000256" key="3">
    <source>
        <dbReference type="ARBA" id="ARBA00022448"/>
    </source>
</evidence>
<evidence type="ECO:0000256" key="8">
    <source>
        <dbReference type="ARBA" id="ARBA00023136"/>
    </source>
</evidence>
<keyword evidence="4 12" id="KW-0812">Transmembrane</keyword>
<dbReference type="KEGG" id="snh:120034929"/>
<comment type="subcellular location">
    <subcellularLocation>
        <location evidence="1 12">Membrane</location>
        <topology evidence="1 12">Multi-pass membrane protein</topology>
    </subcellularLocation>
</comment>
<evidence type="ECO:0000256" key="7">
    <source>
        <dbReference type="ARBA" id="ARBA00023065"/>
    </source>
</evidence>
<dbReference type="AlphaFoldDB" id="A0A8U0Q918"/>
<comment type="similarity">
    <text evidence="2 12">Belongs to the V-ATPase e1/e2 subunit family.</text>
</comment>
<evidence type="ECO:0000256" key="4">
    <source>
        <dbReference type="ARBA" id="ARBA00022692"/>
    </source>
</evidence>
<dbReference type="GO" id="GO:0033179">
    <property type="term" value="C:proton-transporting V-type ATPase, V0 domain"/>
    <property type="evidence" value="ECO:0007669"/>
    <property type="project" value="UniProtKB-UniRule"/>
</dbReference>
<dbReference type="RefSeq" id="XP_038837559.1">
    <property type="nucleotide sequence ID" value="XM_038981631.1"/>
</dbReference>
<keyword evidence="9" id="KW-0325">Glycoprotein</keyword>
<evidence type="ECO:0000256" key="2">
    <source>
        <dbReference type="ARBA" id="ARBA00008328"/>
    </source>
</evidence>
<evidence type="ECO:0000256" key="9">
    <source>
        <dbReference type="ARBA" id="ARBA00023180"/>
    </source>
</evidence>
<keyword evidence="13" id="KW-1185">Reference proteome</keyword>
<evidence type="ECO:0000313" key="13">
    <source>
        <dbReference type="Proteomes" id="UP000808372"/>
    </source>
</evidence>
<evidence type="ECO:0000256" key="11">
    <source>
        <dbReference type="ARBA" id="ARBA00046696"/>
    </source>
</evidence>
<evidence type="ECO:0000313" key="14">
    <source>
        <dbReference type="RefSeq" id="XP_038837559.1"/>
    </source>
</evidence>
<organism evidence="13 14">
    <name type="scientific">Salvelinus namaycush</name>
    <name type="common">Lake trout</name>
    <name type="synonym">Salmo namaycush</name>
    <dbReference type="NCBI Taxonomy" id="8040"/>
    <lineage>
        <taxon>Eukaryota</taxon>
        <taxon>Metazoa</taxon>
        <taxon>Chordata</taxon>
        <taxon>Craniata</taxon>
        <taxon>Vertebrata</taxon>
        <taxon>Euteleostomi</taxon>
        <taxon>Actinopterygii</taxon>
        <taxon>Neopterygii</taxon>
        <taxon>Teleostei</taxon>
        <taxon>Protacanthopterygii</taxon>
        <taxon>Salmoniformes</taxon>
        <taxon>Salmonidae</taxon>
        <taxon>Salmoninae</taxon>
        <taxon>Salvelinus</taxon>
    </lineage>
</organism>
<name>A0A8U0Q918_SALNM</name>
<comment type="function">
    <text evidence="10 12">Subunit of the V0 complex of vacuolar(H+)-ATPase (V-ATPase), a multisubunit enzyme composed of a peripheral complex (V1) that hydrolyzes ATP and a membrane integral complex (V0) that translocates protons. V-ATPase is responsible for acidifying and maintaining the pH of intracellular compartments and in some cell types, is targeted to the plasma membrane, where it is responsible for acidifying the extracellular environment.</text>
</comment>
<dbReference type="PANTHER" id="PTHR12263:SF5">
    <property type="entry name" value="V-TYPE PROTON ATPASE SUBUNIT E 1"/>
    <property type="match status" value="1"/>
</dbReference>
<feature type="transmembrane region" description="Helical" evidence="12">
    <location>
        <begin position="50"/>
        <end position="73"/>
    </location>
</feature>
<dbReference type="GeneID" id="120034929"/>
<proteinExistence type="inferred from homology"/>
<dbReference type="InterPro" id="IPR017385">
    <property type="entry name" value="ATPase_V0-cplx_e1/e2_su_met"/>
</dbReference>
<evidence type="ECO:0000256" key="12">
    <source>
        <dbReference type="PIRNR" id="PIRNR038097"/>
    </source>
</evidence>
<dbReference type="Proteomes" id="UP000808372">
    <property type="component" value="Chromosome 42"/>
</dbReference>
<accession>A0A8U0Q918</accession>
<keyword evidence="8 12" id="KW-0472">Membrane</keyword>
<reference evidence="14" key="1">
    <citation type="submission" date="2025-08" db="UniProtKB">
        <authorList>
            <consortium name="RefSeq"/>
        </authorList>
    </citation>
    <scope>IDENTIFICATION</scope>
    <source>
        <tissue evidence="14">White muscle</tissue>
    </source>
</reference>
<keyword evidence="7 12" id="KW-0406">Ion transport</keyword>
<dbReference type="PANTHER" id="PTHR12263">
    <property type="entry name" value="VACUOLAR ATP SYNTHASE SUBUNIT H"/>
    <property type="match status" value="1"/>
</dbReference>
<dbReference type="GO" id="GO:0046961">
    <property type="term" value="F:proton-transporting ATPase activity, rotational mechanism"/>
    <property type="evidence" value="ECO:0007669"/>
    <property type="project" value="InterPro"/>
</dbReference>
<keyword evidence="3 12" id="KW-0813">Transport</keyword>
<keyword evidence="6 12" id="KW-1133">Transmembrane helix</keyword>
<protein>
    <recommendedName>
        <fullName evidence="12">V-type proton ATPase subunit</fullName>
    </recommendedName>
</protein>
<feature type="transmembrane region" description="Helical" evidence="12">
    <location>
        <begin position="22"/>
        <end position="43"/>
    </location>
</feature>
<comment type="subunit">
    <text evidence="11">V-ATPase is a heteromultimeric enzyme made up of two complexes: the ATP-hydrolytic V1 complex and the proton translocation V0 complex. The V1 complex consists of three catalytic AB heterodimers that form a heterohexamer, three peripheral stalks each consisting of EG heterodimers, one central rotor including subunits D and F, and the regulatory subunits C and H. The proton translocation complex V0 consists of the proton transport subunit a, a ring of proteolipid subunits c9c'', rotary subunit d, subunits e and f, and the accessory subunits ATP6AP1/Ac45 and ATP6AP2/PRR.</text>
</comment>
<evidence type="ECO:0000256" key="6">
    <source>
        <dbReference type="ARBA" id="ARBA00022989"/>
    </source>
</evidence>
<dbReference type="Pfam" id="PF05493">
    <property type="entry name" value="ATP_synt_H"/>
    <property type="match status" value="1"/>
</dbReference>
<keyword evidence="5 12" id="KW-0375">Hydrogen ion transport</keyword>
<sequence length="96" mass="11035">MRLLFLLLKLFPKPDMAALSFVIPMSVMTLFWGIIGGVVPWFIPKGPNRGVIVTMLVLTAVCCYLFWLIAILAQLNPLFGPSLKNDTIWYMYYHWP</sequence>
<dbReference type="PIRSF" id="PIRSF038097">
    <property type="entry name" value="V-ATP_synth_e1/e2"/>
    <property type="match status" value="1"/>
</dbReference>
<evidence type="ECO:0000256" key="5">
    <source>
        <dbReference type="ARBA" id="ARBA00022781"/>
    </source>
</evidence>
<gene>
    <name evidence="14" type="primary">LOC120034929</name>
</gene>
<evidence type="ECO:0000256" key="10">
    <source>
        <dbReference type="ARBA" id="ARBA00045818"/>
    </source>
</evidence>
<evidence type="ECO:0000256" key="1">
    <source>
        <dbReference type="ARBA" id="ARBA00004141"/>
    </source>
</evidence>